<protein>
    <submittedName>
        <fullName evidence="1">Uncharacterized protein</fullName>
    </submittedName>
</protein>
<name>A0ABZ0W3S5_9BACT</name>
<reference evidence="1 2" key="1">
    <citation type="submission" date="2023-12" db="EMBL/GenBank/DDBJ databases">
        <title>Genome sequencing and assembly of bacterial species from a model synthetic community.</title>
        <authorList>
            <person name="Hogle S.L."/>
        </authorList>
    </citation>
    <scope>NUCLEOTIDE SEQUENCE [LARGE SCALE GENOMIC DNA]</scope>
    <source>
        <strain evidence="1 2">HAMBI_3031</strain>
    </source>
</reference>
<accession>A0ABZ0W3S5</accession>
<sequence>MNAVTGAPRYETAAGAQVGWVDVTNAYLYNYTVAGASFGPTASYTTSNVPAYSLPFPTGGYNVNPFAGNTHPNGGVALGAAGFTWNPFTNSTVTAAAAGQFRSGQMRFTWNITSGTNAASAPTAFKFGPITLNNAAPAPTPALGTAAGYFDVVGQSLNSPNGTLATGWNYNTTIMTKPYWSDNTIPDIYYAAPGSLTSNRPITGAGSINLIKYADGRPAANFENKPLVQIQVYAIPGDIVKLAASKGINVNNGAALAQFADSIEK</sequence>
<gene>
    <name evidence="1" type="ORF">U0035_19845</name>
</gene>
<organism evidence="1 2">
    <name type="scientific">Niabella yanshanensis</name>
    <dbReference type="NCBI Taxonomy" id="577386"/>
    <lineage>
        <taxon>Bacteria</taxon>
        <taxon>Pseudomonadati</taxon>
        <taxon>Bacteroidota</taxon>
        <taxon>Chitinophagia</taxon>
        <taxon>Chitinophagales</taxon>
        <taxon>Chitinophagaceae</taxon>
        <taxon>Niabella</taxon>
    </lineage>
</organism>
<dbReference type="EMBL" id="CP139960">
    <property type="protein sequence ID" value="WQD37923.1"/>
    <property type="molecule type" value="Genomic_DNA"/>
</dbReference>
<evidence type="ECO:0000313" key="1">
    <source>
        <dbReference type="EMBL" id="WQD37923.1"/>
    </source>
</evidence>
<dbReference type="RefSeq" id="WP_114790676.1">
    <property type="nucleotide sequence ID" value="NZ_CP139960.1"/>
</dbReference>
<evidence type="ECO:0000313" key="2">
    <source>
        <dbReference type="Proteomes" id="UP001325680"/>
    </source>
</evidence>
<dbReference type="Proteomes" id="UP001325680">
    <property type="component" value="Chromosome"/>
</dbReference>
<proteinExistence type="predicted"/>
<keyword evidence="2" id="KW-1185">Reference proteome</keyword>